<protein>
    <recommendedName>
        <fullName evidence="2">[acyl-carrier-protein] S-malonyltransferase</fullName>
        <ecNumber evidence="2">2.3.1.39</ecNumber>
    </recommendedName>
</protein>
<dbReference type="PIRSF" id="PIRSF000446">
    <property type="entry name" value="Mct"/>
    <property type="match status" value="1"/>
</dbReference>
<sequence>MGKDLYNHFAYSARPVFEEAEEVLGVGTKDLIFSGPFMELRKTEHAQPAILTCSIATLRALEHEFGFQVQKEASFVLGHSLGEYTALVASNAISFPSALRLVQARGKAMAKCMAELSTRECIMVAVVLHLQGEALEDELKRGELVKVRLAEIEASFQLVLSGTLKAVEHACEVLNQNDLAHRASDRLPVSAPFHTSLLSPAAAELGPLLKDTHFERPVVPFVSNVTAGRVDDATEIGPLLEQQVTKTVQWHRSVDWLRREGGVGRWLCFGPGRTLANLIRKEFGRDVVR</sequence>
<evidence type="ECO:0000313" key="8">
    <source>
        <dbReference type="Proteomes" id="UP000070544"/>
    </source>
</evidence>
<dbReference type="STRING" id="1344416.A0A139AE28"/>
<feature type="domain" description="Malonyl-CoA:ACP transacylase (MAT)" evidence="6">
    <location>
        <begin position="1"/>
        <end position="289"/>
    </location>
</feature>
<accession>A0A139AE28</accession>
<dbReference type="OrthoDB" id="541883at2759"/>
<keyword evidence="4" id="KW-0012">Acyltransferase</keyword>
<evidence type="ECO:0000259" key="6">
    <source>
        <dbReference type="SMART" id="SM00827"/>
    </source>
</evidence>
<dbReference type="SUPFAM" id="SSF52151">
    <property type="entry name" value="FabD/lysophospholipase-like"/>
    <property type="match status" value="1"/>
</dbReference>
<dbReference type="Pfam" id="PF00698">
    <property type="entry name" value="Acyl_transf_1"/>
    <property type="match status" value="1"/>
</dbReference>
<dbReference type="EMBL" id="KQ965766">
    <property type="protein sequence ID" value="KXS14844.1"/>
    <property type="molecule type" value="Genomic_DNA"/>
</dbReference>
<dbReference type="InterPro" id="IPR001227">
    <property type="entry name" value="Ac_transferase_dom_sf"/>
</dbReference>
<dbReference type="GO" id="GO:0005739">
    <property type="term" value="C:mitochondrion"/>
    <property type="evidence" value="ECO:0007669"/>
    <property type="project" value="TreeGrafter"/>
</dbReference>
<organism evidence="7 8">
    <name type="scientific">Gonapodya prolifera (strain JEL478)</name>
    <name type="common">Monoblepharis prolifera</name>
    <dbReference type="NCBI Taxonomy" id="1344416"/>
    <lineage>
        <taxon>Eukaryota</taxon>
        <taxon>Fungi</taxon>
        <taxon>Fungi incertae sedis</taxon>
        <taxon>Chytridiomycota</taxon>
        <taxon>Chytridiomycota incertae sedis</taxon>
        <taxon>Monoblepharidomycetes</taxon>
        <taxon>Monoblepharidales</taxon>
        <taxon>Gonapodyaceae</taxon>
        <taxon>Gonapodya</taxon>
    </lineage>
</organism>
<dbReference type="PANTHER" id="PTHR42681:SF1">
    <property type="entry name" value="MALONYL-COA-ACYL CARRIER PROTEIN TRANSACYLASE, MITOCHONDRIAL"/>
    <property type="match status" value="1"/>
</dbReference>
<dbReference type="Proteomes" id="UP000070544">
    <property type="component" value="Unassembled WGS sequence"/>
</dbReference>
<dbReference type="InterPro" id="IPR024925">
    <property type="entry name" value="Malonyl_CoA-ACP_transAc"/>
</dbReference>
<evidence type="ECO:0000256" key="4">
    <source>
        <dbReference type="ARBA" id="ARBA00023315"/>
    </source>
</evidence>
<dbReference type="GO" id="GO:0004314">
    <property type="term" value="F:[acyl-carrier-protein] S-malonyltransferase activity"/>
    <property type="evidence" value="ECO:0007669"/>
    <property type="project" value="UniProtKB-EC"/>
</dbReference>
<evidence type="ECO:0000256" key="3">
    <source>
        <dbReference type="ARBA" id="ARBA00022679"/>
    </source>
</evidence>
<evidence type="ECO:0000256" key="2">
    <source>
        <dbReference type="ARBA" id="ARBA00013258"/>
    </source>
</evidence>
<keyword evidence="8" id="KW-1185">Reference proteome</keyword>
<dbReference type="InterPro" id="IPR050858">
    <property type="entry name" value="Mal-CoA-ACP_Trans/PKS_FabD"/>
</dbReference>
<comment type="similarity">
    <text evidence="1">Belongs to the FabD family.</text>
</comment>
<dbReference type="InterPro" id="IPR014043">
    <property type="entry name" value="Acyl_transferase_dom"/>
</dbReference>
<gene>
    <name evidence="7" type="ORF">M427DRAFT_99351</name>
</gene>
<name>A0A139AE28_GONPJ</name>
<evidence type="ECO:0000313" key="7">
    <source>
        <dbReference type="EMBL" id="KXS14844.1"/>
    </source>
</evidence>
<dbReference type="Gene3D" id="3.30.70.250">
    <property type="entry name" value="Malonyl-CoA ACP transacylase, ACP-binding"/>
    <property type="match status" value="1"/>
</dbReference>
<dbReference type="PANTHER" id="PTHR42681">
    <property type="entry name" value="MALONYL-COA-ACYL CARRIER PROTEIN TRANSACYLASE, MITOCHONDRIAL"/>
    <property type="match status" value="1"/>
</dbReference>
<dbReference type="AlphaFoldDB" id="A0A139AE28"/>
<dbReference type="GO" id="GO:0006633">
    <property type="term" value="P:fatty acid biosynthetic process"/>
    <property type="evidence" value="ECO:0007669"/>
    <property type="project" value="TreeGrafter"/>
</dbReference>
<reference evidence="7 8" key="1">
    <citation type="journal article" date="2015" name="Genome Biol. Evol.">
        <title>Phylogenomic analyses indicate that early fungi evolved digesting cell walls of algal ancestors of land plants.</title>
        <authorList>
            <person name="Chang Y."/>
            <person name="Wang S."/>
            <person name="Sekimoto S."/>
            <person name="Aerts A.L."/>
            <person name="Choi C."/>
            <person name="Clum A."/>
            <person name="LaButti K.M."/>
            <person name="Lindquist E.A."/>
            <person name="Yee Ngan C."/>
            <person name="Ohm R.A."/>
            <person name="Salamov A.A."/>
            <person name="Grigoriev I.V."/>
            <person name="Spatafora J.W."/>
            <person name="Berbee M.L."/>
        </authorList>
    </citation>
    <scope>NUCLEOTIDE SEQUENCE [LARGE SCALE GENOMIC DNA]</scope>
    <source>
        <strain evidence="7 8">JEL478</strain>
    </source>
</reference>
<dbReference type="Gene3D" id="3.40.366.10">
    <property type="entry name" value="Malonyl-Coenzyme A Acyl Carrier Protein, domain 2"/>
    <property type="match status" value="1"/>
</dbReference>
<dbReference type="EC" id="2.3.1.39" evidence="2"/>
<proteinExistence type="inferred from homology"/>
<evidence type="ECO:0000256" key="5">
    <source>
        <dbReference type="ARBA" id="ARBA00048462"/>
    </source>
</evidence>
<comment type="catalytic activity">
    <reaction evidence="5">
        <text>holo-[ACP] + malonyl-CoA = malonyl-[ACP] + CoA</text>
        <dbReference type="Rhea" id="RHEA:41792"/>
        <dbReference type="Rhea" id="RHEA-COMP:9623"/>
        <dbReference type="Rhea" id="RHEA-COMP:9685"/>
        <dbReference type="ChEBI" id="CHEBI:57287"/>
        <dbReference type="ChEBI" id="CHEBI:57384"/>
        <dbReference type="ChEBI" id="CHEBI:64479"/>
        <dbReference type="ChEBI" id="CHEBI:78449"/>
        <dbReference type="EC" id="2.3.1.39"/>
    </reaction>
</comment>
<keyword evidence="3" id="KW-0808">Transferase</keyword>
<dbReference type="InterPro" id="IPR016035">
    <property type="entry name" value="Acyl_Trfase/lysoPLipase"/>
</dbReference>
<dbReference type="OMA" id="AFHTPFF"/>
<evidence type="ECO:0000256" key="1">
    <source>
        <dbReference type="ARBA" id="ARBA00008217"/>
    </source>
</evidence>
<dbReference type="SMART" id="SM00827">
    <property type="entry name" value="PKS_AT"/>
    <property type="match status" value="1"/>
</dbReference>